<dbReference type="eggNOG" id="COG0112">
    <property type="taxonomic scope" value="Bacteria"/>
</dbReference>
<dbReference type="InterPro" id="IPR015422">
    <property type="entry name" value="PyrdxlP-dep_Trfase_small"/>
</dbReference>
<dbReference type="NCBIfam" id="NF000586">
    <property type="entry name" value="PRK00011.1"/>
    <property type="match status" value="1"/>
</dbReference>
<proteinExistence type="inferred from homology"/>
<dbReference type="PANTHER" id="PTHR11680:SF35">
    <property type="entry name" value="SERINE HYDROXYMETHYLTRANSFERASE 1"/>
    <property type="match status" value="1"/>
</dbReference>
<feature type="binding site" evidence="12">
    <location>
        <position position="117"/>
    </location>
    <ligand>
        <name>(6S)-5,6,7,8-tetrahydrofolate</name>
        <dbReference type="ChEBI" id="CHEBI:57453"/>
    </ligand>
</feature>
<dbReference type="GO" id="GO:0030170">
    <property type="term" value="F:pyridoxal phosphate binding"/>
    <property type="evidence" value="ECO:0007669"/>
    <property type="project" value="UniProtKB-UniRule"/>
</dbReference>
<feature type="site" description="Plays an important role in substrate specificity" evidence="12">
    <location>
        <position position="225"/>
    </location>
</feature>
<keyword evidence="7 12" id="KW-0554">One-carbon metabolism</keyword>
<feature type="binding site" evidence="12">
    <location>
        <begin position="349"/>
        <end position="351"/>
    </location>
    <ligand>
        <name>(6S)-5,6,7,8-tetrahydrofolate</name>
        <dbReference type="ChEBI" id="CHEBI:57453"/>
    </ligand>
</feature>
<dbReference type="GO" id="GO:0004372">
    <property type="term" value="F:glycine hydroxymethyltransferase activity"/>
    <property type="evidence" value="ECO:0007669"/>
    <property type="project" value="UniProtKB-UniRule"/>
</dbReference>
<dbReference type="GO" id="GO:0019264">
    <property type="term" value="P:glycine biosynthetic process from serine"/>
    <property type="evidence" value="ECO:0007669"/>
    <property type="project" value="UniProtKB-UniRule"/>
</dbReference>
<dbReference type="UniPathway" id="UPA00193"/>
<evidence type="ECO:0000256" key="10">
    <source>
        <dbReference type="ARBA" id="ARBA00022898"/>
    </source>
</evidence>
<dbReference type="InterPro" id="IPR049943">
    <property type="entry name" value="Ser_HO-MeTrfase-like"/>
</dbReference>
<reference evidence="15 16" key="1">
    <citation type="submission" date="2010-11" db="EMBL/GenBank/DDBJ databases">
        <title>Complete sequence of Halanaerobium sp. sapolanicus.</title>
        <authorList>
            <consortium name="US DOE Joint Genome Institute"/>
            <person name="Lucas S."/>
            <person name="Copeland A."/>
            <person name="Lapidus A."/>
            <person name="Cheng J.-F."/>
            <person name="Bruce D."/>
            <person name="Goodwin L."/>
            <person name="Pitluck S."/>
            <person name="Davenport K."/>
            <person name="Detter J.C."/>
            <person name="Han C."/>
            <person name="Tapia R."/>
            <person name="Land M."/>
            <person name="Hauser L."/>
            <person name="Jeffries C."/>
            <person name="Kyrpides N."/>
            <person name="Ivanova N."/>
            <person name="Mikhailova N."/>
            <person name="Begemann M.B."/>
            <person name="Mormile M.R."/>
            <person name="Wall J.D."/>
            <person name="Elias D.A."/>
            <person name="Woyke T."/>
        </authorList>
    </citation>
    <scope>NUCLEOTIDE SEQUENCE [LARGE SCALE GENOMIC DNA]</scope>
    <source>
        <strain evidence="16">sapolanicus</strain>
    </source>
</reference>
<keyword evidence="16" id="KW-1185">Reference proteome</keyword>
<organism evidence="15 16">
    <name type="scientific">Halanaerobium hydrogeniformans</name>
    <name type="common">Halanaerobium sp. (strain sapolanicus)</name>
    <dbReference type="NCBI Taxonomy" id="656519"/>
    <lineage>
        <taxon>Bacteria</taxon>
        <taxon>Bacillati</taxon>
        <taxon>Bacillota</taxon>
        <taxon>Clostridia</taxon>
        <taxon>Halanaerobiales</taxon>
        <taxon>Halanaerobiaceae</taxon>
        <taxon>Halanaerobium</taxon>
    </lineage>
</organism>
<feature type="modified residue" description="N6-(pyridoxal phosphate)lysine" evidence="12 13">
    <location>
        <position position="226"/>
    </location>
</feature>
<keyword evidence="6 12" id="KW-0963">Cytoplasm</keyword>
<evidence type="ECO:0000256" key="1">
    <source>
        <dbReference type="ARBA" id="ARBA00001528"/>
    </source>
</evidence>
<sequence>MQELKKVDPEIAAIISEEDKRQVQNIELIASENFVSSAVMEAAGSVLTNKYAEGYPGKRYYGGCEVIDKAEELAIERAKELFNAEHANVQPHSGSQANQAVYFAHVPLGGTILAMDLTHGGHLTHGSPVNMSGEYYNFVHYGVTKDKEIIDYEQVRTLAKEHKPDMIVAGASAYSKVINFNAFREIADEVGALFTVDMAHIAGLVAADLHPNPVPVADFVTTTTHKTLRGTRGGMILCKKEYAKSIDKAIFPGLQGGPLMHIIAAKAVSFKEALTDDFIKYQQQIINNARVLAEEISSYGMRIVSGGTENHMMLVDLTNMEITGKEAEEALDKVGITVNKNTIPFETRSPFVTSGIRIGTPAVTSQGMKEKDMKKVAEYIFEALKNIKDEEKLKEMKKEVHAFSAQFKMN</sequence>
<name>E4RN61_HALHG</name>
<evidence type="ECO:0000256" key="8">
    <source>
        <dbReference type="ARBA" id="ARBA00022605"/>
    </source>
</evidence>
<dbReference type="Proteomes" id="UP000007434">
    <property type="component" value="Chromosome"/>
</dbReference>
<gene>
    <name evidence="12" type="primary">glyA</name>
    <name evidence="15" type="ordered locus">Halsa_0831</name>
</gene>
<dbReference type="InterPro" id="IPR001085">
    <property type="entry name" value="Ser_HO-MeTrfase"/>
</dbReference>
<evidence type="ECO:0000313" key="16">
    <source>
        <dbReference type="Proteomes" id="UP000007434"/>
    </source>
</evidence>
<protein>
    <recommendedName>
        <fullName evidence="12">Serine hydroxymethyltransferase</fullName>
        <shortName evidence="12">SHMT</shortName>
        <shortName evidence="12">Serine methylase</shortName>
        <ecNumber evidence="12">2.1.2.1</ecNumber>
    </recommendedName>
</protein>
<dbReference type="HOGENOM" id="CLU_022477_2_1_9"/>
<comment type="subcellular location">
    <subcellularLocation>
        <location evidence="3 12">Cytoplasm</location>
    </subcellularLocation>
</comment>
<dbReference type="SUPFAM" id="SSF53383">
    <property type="entry name" value="PLP-dependent transferases"/>
    <property type="match status" value="1"/>
</dbReference>
<comment type="catalytic activity">
    <reaction evidence="1 12">
        <text>(6R)-5,10-methylene-5,6,7,8-tetrahydrofolate + glycine + H2O = (6S)-5,6,7,8-tetrahydrofolate + L-serine</text>
        <dbReference type="Rhea" id="RHEA:15481"/>
        <dbReference type="ChEBI" id="CHEBI:15377"/>
        <dbReference type="ChEBI" id="CHEBI:15636"/>
        <dbReference type="ChEBI" id="CHEBI:33384"/>
        <dbReference type="ChEBI" id="CHEBI:57305"/>
        <dbReference type="ChEBI" id="CHEBI:57453"/>
        <dbReference type="EC" id="2.1.2.1"/>
    </reaction>
</comment>
<feature type="binding site" evidence="12">
    <location>
        <begin position="121"/>
        <end position="123"/>
    </location>
    <ligand>
        <name>(6S)-5,6,7,8-tetrahydrofolate</name>
        <dbReference type="ChEBI" id="CHEBI:57453"/>
    </ligand>
</feature>
<dbReference type="FunFam" id="3.40.640.10:FF:000001">
    <property type="entry name" value="Serine hydroxymethyltransferase"/>
    <property type="match status" value="1"/>
</dbReference>
<dbReference type="KEGG" id="has:Halsa_0831"/>
<dbReference type="InterPro" id="IPR015424">
    <property type="entry name" value="PyrdxlP-dep_Trfase"/>
</dbReference>
<dbReference type="PANTHER" id="PTHR11680">
    <property type="entry name" value="SERINE HYDROXYMETHYLTRANSFERASE"/>
    <property type="match status" value="1"/>
</dbReference>
<evidence type="ECO:0000256" key="13">
    <source>
        <dbReference type="PIRSR" id="PIRSR000412-50"/>
    </source>
</evidence>
<dbReference type="Pfam" id="PF00464">
    <property type="entry name" value="SHMT"/>
    <property type="match status" value="1"/>
</dbReference>
<dbReference type="PIRSF" id="PIRSF000412">
    <property type="entry name" value="SHMT"/>
    <property type="match status" value="1"/>
</dbReference>
<keyword evidence="10 12" id="KW-0663">Pyridoxal phosphate</keyword>
<evidence type="ECO:0000259" key="14">
    <source>
        <dbReference type="Pfam" id="PF00464"/>
    </source>
</evidence>
<comment type="function">
    <text evidence="11">Catalyzes the reversible interconversion of serine and glycine with tetrahydrofolate (THF) serving as the one-carbon carrier. This reaction serves as the major source of one-carbon groups required for the biosynthesis of purines, thymidylate, methionine, and other important biomolecules. Also exhibits THF-independent aldolase activity toward beta-hydroxyamino acids, producing glycine and aldehydes, via a retro-aldol mechanism. Thus, is able to catalyze the cleavage of L-allo-threonine.</text>
</comment>
<comment type="subunit">
    <text evidence="5 12">Homodimer.</text>
</comment>
<dbReference type="EC" id="2.1.2.1" evidence="12"/>
<reference evidence="15 16" key="2">
    <citation type="journal article" date="2011" name="J. Bacteriol.">
        <title>Complete Genome Sequence of the Haloalkaliphilic, Hydrogen Producing Halanaerobium hydrogenoformans.</title>
        <authorList>
            <person name="Brown S.D."/>
            <person name="Begemann M.B."/>
            <person name="Mormile M.R."/>
            <person name="Wall J.D."/>
            <person name="Han C.S."/>
            <person name="Goodwin L.A."/>
            <person name="Pitluck S."/>
            <person name="Land M.L."/>
            <person name="Hauser L.J."/>
            <person name="Elias D.A."/>
        </authorList>
    </citation>
    <scope>NUCLEOTIDE SEQUENCE [LARGE SCALE GENOMIC DNA]</scope>
    <source>
        <strain evidence="16">sapolanicus</strain>
    </source>
</reference>
<dbReference type="HAMAP" id="MF_00051">
    <property type="entry name" value="SHMT"/>
    <property type="match status" value="1"/>
</dbReference>
<evidence type="ECO:0000256" key="9">
    <source>
        <dbReference type="ARBA" id="ARBA00022679"/>
    </source>
</evidence>
<dbReference type="InterPro" id="IPR039429">
    <property type="entry name" value="SHMT-like_dom"/>
</dbReference>
<comment type="similarity">
    <text evidence="4 12">Belongs to the SHMT family.</text>
</comment>
<evidence type="ECO:0000256" key="6">
    <source>
        <dbReference type="ARBA" id="ARBA00022490"/>
    </source>
</evidence>
<dbReference type="RefSeq" id="WP_013405369.1">
    <property type="nucleotide sequence ID" value="NC_014654.1"/>
</dbReference>
<dbReference type="FunFam" id="3.90.1150.10:FF:000003">
    <property type="entry name" value="Serine hydroxymethyltransferase"/>
    <property type="match status" value="1"/>
</dbReference>
<dbReference type="OrthoDB" id="9803846at2"/>
<dbReference type="Gene3D" id="3.90.1150.10">
    <property type="entry name" value="Aspartate Aminotransferase, domain 1"/>
    <property type="match status" value="1"/>
</dbReference>
<keyword evidence="8 12" id="KW-0028">Amino-acid biosynthesis</keyword>
<comment type="cofactor">
    <cofactor evidence="2 12 13">
        <name>pyridoxal 5'-phosphate</name>
        <dbReference type="ChEBI" id="CHEBI:597326"/>
    </cofactor>
</comment>
<evidence type="ECO:0000256" key="3">
    <source>
        <dbReference type="ARBA" id="ARBA00004496"/>
    </source>
</evidence>
<comment type="pathway">
    <text evidence="12">Amino-acid biosynthesis; glycine biosynthesis; glycine from L-serine: step 1/1.</text>
</comment>
<accession>E4RN61</accession>
<evidence type="ECO:0000313" key="15">
    <source>
        <dbReference type="EMBL" id="ADQ14278.1"/>
    </source>
</evidence>
<dbReference type="GO" id="GO:0005829">
    <property type="term" value="C:cytosol"/>
    <property type="evidence" value="ECO:0007669"/>
    <property type="project" value="TreeGrafter"/>
</dbReference>
<dbReference type="CDD" id="cd00378">
    <property type="entry name" value="SHMT"/>
    <property type="match status" value="1"/>
</dbReference>
<dbReference type="Gene3D" id="3.40.640.10">
    <property type="entry name" value="Type I PLP-dependent aspartate aminotransferase-like (Major domain)"/>
    <property type="match status" value="1"/>
</dbReference>
<evidence type="ECO:0000256" key="12">
    <source>
        <dbReference type="HAMAP-Rule" id="MF_00051"/>
    </source>
</evidence>
<evidence type="ECO:0000256" key="4">
    <source>
        <dbReference type="ARBA" id="ARBA00006376"/>
    </source>
</evidence>
<comment type="caution">
    <text evidence="12">Lacks conserved residue(s) required for the propagation of feature annotation.</text>
</comment>
<dbReference type="UniPathway" id="UPA00288">
    <property type="reaction ID" value="UER01023"/>
</dbReference>
<evidence type="ECO:0000256" key="7">
    <source>
        <dbReference type="ARBA" id="ARBA00022563"/>
    </source>
</evidence>
<dbReference type="EMBL" id="CP002304">
    <property type="protein sequence ID" value="ADQ14278.1"/>
    <property type="molecule type" value="Genomic_DNA"/>
</dbReference>
<comment type="pathway">
    <text evidence="12">One-carbon metabolism; tetrahydrofolate interconversion.</text>
</comment>
<feature type="domain" description="Serine hydroxymethyltransferase-like" evidence="14">
    <location>
        <begin position="4"/>
        <end position="380"/>
    </location>
</feature>
<evidence type="ECO:0000256" key="2">
    <source>
        <dbReference type="ARBA" id="ARBA00001933"/>
    </source>
</evidence>
<evidence type="ECO:0000256" key="5">
    <source>
        <dbReference type="ARBA" id="ARBA00011738"/>
    </source>
</evidence>
<evidence type="ECO:0000256" key="11">
    <source>
        <dbReference type="ARBA" id="ARBA00054606"/>
    </source>
</evidence>
<dbReference type="GO" id="GO:0035999">
    <property type="term" value="P:tetrahydrofolate interconversion"/>
    <property type="evidence" value="ECO:0007669"/>
    <property type="project" value="UniProtKB-UniRule"/>
</dbReference>
<keyword evidence="9 12" id="KW-0808">Transferase</keyword>
<dbReference type="STRING" id="656519.Halsa_0831"/>
<dbReference type="AlphaFoldDB" id="E4RN61"/>
<dbReference type="InterPro" id="IPR015421">
    <property type="entry name" value="PyrdxlP-dep_Trfase_major"/>
</dbReference>